<feature type="compositionally biased region" description="Low complexity" evidence="14">
    <location>
        <begin position="966"/>
        <end position="980"/>
    </location>
</feature>
<feature type="compositionally biased region" description="Polar residues" evidence="14">
    <location>
        <begin position="1152"/>
        <end position="1167"/>
    </location>
</feature>
<dbReference type="GO" id="GO:0000785">
    <property type="term" value="C:chromatin"/>
    <property type="evidence" value="ECO:0007669"/>
    <property type="project" value="TreeGrafter"/>
</dbReference>
<dbReference type="AlphaFoldDB" id="A0A0Q5SI13"/>
<dbReference type="GO" id="GO:0007500">
    <property type="term" value="P:mesodermal cell fate determination"/>
    <property type="evidence" value="ECO:0007669"/>
    <property type="project" value="UniProtKB-ARBA"/>
</dbReference>
<feature type="compositionally biased region" description="Basic and acidic residues" evidence="14">
    <location>
        <begin position="233"/>
        <end position="245"/>
    </location>
</feature>
<dbReference type="FunFam" id="1.10.30.10:FF:000001">
    <property type="entry name" value="transcription factor 7 isoform X2"/>
    <property type="match status" value="1"/>
</dbReference>
<feature type="region of interest" description="Disordered" evidence="14">
    <location>
        <begin position="1145"/>
        <end position="1197"/>
    </location>
</feature>
<feature type="domain" description="HMG box" evidence="15">
    <location>
        <begin position="718"/>
        <end position="786"/>
    </location>
</feature>
<dbReference type="SMR" id="A0A0Q5SI13"/>
<dbReference type="GO" id="GO:0007507">
    <property type="term" value="P:heart development"/>
    <property type="evidence" value="ECO:0007669"/>
    <property type="project" value="EnsemblMetazoa"/>
</dbReference>
<organism evidence="16 17">
    <name type="scientific">Drosophila erecta</name>
    <name type="common">Fruit fly</name>
    <dbReference type="NCBI Taxonomy" id="7220"/>
    <lineage>
        <taxon>Eukaryota</taxon>
        <taxon>Metazoa</taxon>
        <taxon>Ecdysozoa</taxon>
        <taxon>Arthropoda</taxon>
        <taxon>Hexapoda</taxon>
        <taxon>Insecta</taxon>
        <taxon>Pterygota</taxon>
        <taxon>Neoptera</taxon>
        <taxon>Endopterygota</taxon>
        <taxon>Diptera</taxon>
        <taxon>Brachycera</taxon>
        <taxon>Muscomorpha</taxon>
        <taxon>Ephydroidea</taxon>
        <taxon>Drosophilidae</taxon>
        <taxon>Drosophila</taxon>
        <taxon>Sophophora</taxon>
    </lineage>
</organism>
<dbReference type="Gene3D" id="1.10.30.10">
    <property type="entry name" value="High mobility group box domain"/>
    <property type="match status" value="1"/>
</dbReference>
<feature type="region of interest" description="Disordered" evidence="14">
    <location>
        <begin position="230"/>
        <end position="251"/>
    </location>
</feature>
<dbReference type="OrthoDB" id="2307332at2759"/>
<evidence type="ECO:0000256" key="10">
    <source>
        <dbReference type="ARBA" id="ARBA00053480"/>
    </source>
</evidence>
<keyword evidence="7" id="KW-0010">Activator</keyword>
<dbReference type="GO" id="GO:0007435">
    <property type="term" value="P:salivary gland morphogenesis"/>
    <property type="evidence" value="ECO:0007669"/>
    <property type="project" value="EnsemblMetazoa"/>
</dbReference>
<evidence type="ECO:0000256" key="5">
    <source>
        <dbReference type="ARBA" id="ARBA00023015"/>
    </source>
</evidence>
<dbReference type="SMART" id="SM01366">
    <property type="entry name" value="c-clamp"/>
    <property type="match status" value="1"/>
</dbReference>
<dbReference type="Proteomes" id="UP000008711">
    <property type="component" value="Unassembled WGS sequence"/>
</dbReference>
<keyword evidence="17" id="KW-1185">Reference proteome</keyword>
<evidence type="ECO:0000256" key="1">
    <source>
        <dbReference type="ARBA" id="ARBA00004123"/>
    </source>
</evidence>
<dbReference type="PANTHER" id="PTHR10373">
    <property type="entry name" value="TRANSCRIPTION FACTOR 7 FAMILY MEMBER"/>
    <property type="match status" value="1"/>
</dbReference>
<keyword evidence="9 13" id="KW-0539">Nucleus</keyword>
<feature type="compositionally biased region" description="Acidic residues" evidence="14">
    <location>
        <begin position="866"/>
        <end position="875"/>
    </location>
</feature>
<feature type="compositionally biased region" description="Polar residues" evidence="14">
    <location>
        <begin position="1175"/>
        <end position="1197"/>
    </location>
</feature>
<evidence type="ECO:0000256" key="8">
    <source>
        <dbReference type="ARBA" id="ARBA00023163"/>
    </source>
</evidence>
<evidence type="ECO:0000256" key="13">
    <source>
        <dbReference type="PROSITE-ProRule" id="PRU00267"/>
    </source>
</evidence>
<reference evidence="16 17" key="2">
    <citation type="journal article" date="2008" name="Bioinformatics">
        <title>Assembly reconciliation.</title>
        <authorList>
            <person name="Zimin A.V."/>
            <person name="Smith D.R."/>
            <person name="Sutton G."/>
            <person name="Yorke J.A."/>
        </authorList>
    </citation>
    <scope>NUCLEOTIDE SEQUENCE [LARGE SCALE GENOMIC DNA]</scope>
    <source>
        <strain evidence="16 17">TSC#14021-0224.01</strain>
    </source>
</reference>
<evidence type="ECO:0000256" key="4">
    <source>
        <dbReference type="ARBA" id="ARBA00022716"/>
    </source>
</evidence>
<protein>
    <recommendedName>
        <fullName evidence="12">dTCF</fullName>
    </recommendedName>
</protein>
<keyword evidence="4" id="KW-0709">Segmentation polarity protein</keyword>
<dbReference type="GO" id="GO:0019900">
    <property type="term" value="F:kinase binding"/>
    <property type="evidence" value="ECO:0007669"/>
    <property type="project" value="EnsemblMetazoa"/>
</dbReference>
<dbReference type="GO" id="GO:0090254">
    <property type="term" value="P:cell elongation involved in imaginal disc-derived wing morphogenesis"/>
    <property type="evidence" value="ECO:0007669"/>
    <property type="project" value="EnsemblMetazoa"/>
</dbReference>
<feature type="DNA-binding region" description="HMG box" evidence="13">
    <location>
        <begin position="718"/>
        <end position="786"/>
    </location>
</feature>
<evidence type="ECO:0000256" key="12">
    <source>
        <dbReference type="ARBA" id="ARBA00080285"/>
    </source>
</evidence>
<dbReference type="GO" id="GO:0000122">
    <property type="term" value="P:negative regulation of transcription by RNA polymerase II"/>
    <property type="evidence" value="ECO:0007669"/>
    <property type="project" value="EnsemblMetazoa"/>
</dbReference>
<evidence type="ECO:0000256" key="6">
    <source>
        <dbReference type="ARBA" id="ARBA00023125"/>
    </source>
</evidence>
<accession>A0A0Q5SI13</accession>
<evidence type="ECO:0000256" key="7">
    <source>
        <dbReference type="ARBA" id="ARBA00023159"/>
    </source>
</evidence>
<dbReference type="InterPro" id="IPR024940">
    <property type="entry name" value="TCF/LEF"/>
</dbReference>
<dbReference type="GO" id="GO:0000978">
    <property type="term" value="F:RNA polymerase II cis-regulatory region sequence-specific DNA binding"/>
    <property type="evidence" value="ECO:0007669"/>
    <property type="project" value="EnsemblMetazoa"/>
</dbReference>
<dbReference type="SUPFAM" id="SSF47095">
    <property type="entry name" value="HMG-box"/>
    <property type="match status" value="1"/>
</dbReference>
<feature type="compositionally biased region" description="Low complexity" evidence="14">
    <location>
        <begin position="902"/>
        <end position="919"/>
    </location>
</feature>
<feature type="region of interest" description="Disordered" evidence="14">
    <location>
        <begin position="690"/>
        <end position="717"/>
    </location>
</feature>
<feature type="region of interest" description="Disordered" evidence="14">
    <location>
        <begin position="793"/>
        <end position="816"/>
    </location>
</feature>
<dbReference type="InterPro" id="IPR036910">
    <property type="entry name" value="HMG_box_dom_sf"/>
</dbReference>
<reference evidence="16 17" key="1">
    <citation type="journal article" date="2007" name="Nature">
        <title>Evolution of genes and genomes on the Drosophila phylogeny.</title>
        <authorList>
            <consortium name="Drosophila 12 Genomes Consortium"/>
            <person name="Clark A.G."/>
            <person name="Eisen M.B."/>
            <person name="Smith D.R."/>
            <person name="Bergman C.M."/>
            <person name="Oliver B."/>
            <person name="Markow T.A."/>
            <person name="Kaufman T.C."/>
            <person name="Kellis M."/>
            <person name="Gelbart W."/>
            <person name="Iyer V.N."/>
            <person name="Pollard D.A."/>
            <person name="Sackton T.B."/>
            <person name="Larracuente A.M."/>
            <person name="Singh N.D."/>
            <person name="Abad J.P."/>
            <person name="Abt D.N."/>
            <person name="Adryan B."/>
            <person name="Aguade M."/>
            <person name="Akashi H."/>
            <person name="Anderson W.W."/>
            <person name="Aquadro C.F."/>
            <person name="Ardell D.H."/>
            <person name="Arguello R."/>
            <person name="Artieri C.G."/>
            <person name="Barbash D.A."/>
            <person name="Barker D."/>
            <person name="Barsanti P."/>
            <person name="Batterham P."/>
            <person name="Batzoglou S."/>
            <person name="Begun D."/>
            <person name="Bhutkar A."/>
            <person name="Blanco E."/>
            <person name="Bosak S.A."/>
            <person name="Bradley R.K."/>
            <person name="Brand A.D."/>
            <person name="Brent M.R."/>
            <person name="Brooks A.N."/>
            <person name="Brown R.H."/>
            <person name="Butlin R.K."/>
            <person name="Caggese C."/>
            <person name="Calvi B.R."/>
            <person name="Bernardo de Carvalho A."/>
            <person name="Caspi A."/>
            <person name="Castrezana S."/>
            <person name="Celniker S.E."/>
            <person name="Chang J.L."/>
            <person name="Chapple C."/>
            <person name="Chatterji S."/>
            <person name="Chinwalla A."/>
            <person name="Civetta A."/>
            <person name="Clifton S.W."/>
            <person name="Comeron J.M."/>
            <person name="Costello J.C."/>
            <person name="Coyne J.A."/>
            <person name="Daub J."/>
            <person name="David R.G."/>
            <person name="Delcher A.L."/>
            <person name="Delehaunty K."/>
            <person name="Do C.B."/>
            <person name="Ebling H."/>
            <person name="Edwards K."/>
            <person name="Eickbush T."/>
            <person name="Evans J.D."/>
            <person name="Filipski A."/>
            <person name="Findeiss S."/>
            <person name="Freyhult E."/>
            <person name="Fulton L."/>
            <person name="Fulton R."/>
            <person name="Garcia A.C."/>
            <person name="Gardiner A."/>
            <person name="Garfield D.A."/>
            <person name="Garvin B.E."/>
            <person name="Gibson G."/>
            <person name="Gilbert D."/>
            <person name="Gnerre S."/>
            <person name="Godfrey J."/>
            <person name="Good R."/>
            <person name="Gotea V."/>
            <person name="Gravely B."/>
            <person name="Greenberg A.J."/>
            <person name="Griffiths-Jones S."/>
            <person name="Gross S."/>
            <person name="Guigo R."/>
            <person name="Gustafson E.A."/>
            <person name="Haerty W."/>
            <person name="Hahn M.W."/>
            <person name="Halligan D.L."/>
            <person name="Halpern A.L."/>
            <person name="Halter G.M."/>
            <person name="Han M.V."/>
            <person name="Heger A."/>
            <person name="Hillier L."/>
            <person name="Hinrichs A.S."/>
            <person name="Holmes I."/>
            <person name="Hoskins R.A."/>
            <person name="Hubisz M.J."/>
            <person name="Hultmark D."/>
            <person name="Huntley M.A."/>
            <person name="Jaffe D.B."/>
            <person name="Jagadeeshan S."/>
            <person name="Jeck W.R."/>
            <person name="Johnson J."/>
            <person name="Jones C.D."/>
            <person name="Jordan W.C."/>
            <person name="Karpen G.H."/>
            <person name="Kataoka E."/>
            <person name="Keightley P.D."/>
            <person name="Kheradpour P."/>
            <person name="Kirkness E.F."/>
            <person name="Koerich L.B."/>
            <person name="Kristiansen K."/>
            <person name="Kudrna D."/>
            <person name="Kulathinal R.J."/>
            <person name="Kumar S."/>
            <person name="Kwok R."/>
            <person name="Lander E."/>
            <person name="Langley C.H."/>
            <person name="Lapoint R."/>
            <person name="Lazzaro B.P."/>
            <person name="Lee S.J."/>
            <person name="Levesque L."/>
            <person name="Li R."/>
            <person name="Lin C.F."/>
            <person name="Lin M.F."/>
            <person name="Lindblad-Toh K."/>
            <person name="Llopart A."/>
            <person name="Long M."/>
            <person name="Low L."/>
            <person name="Lozovsky E."/>
            <person name="Lu J."/>
            <person name="Luo M."/>
            <person name="Machado C.A."/>
            <person name="Makalowski W."/>
            <person name="Marzo M."/>
            <person name="Matsuda M."/>
            <person name="Matzkin L."/>
            <person name="McAllister B."/>
            <person name="McBride C.S."/>
            <person name="McKernan B."/>
            <person name="McKernan K."/>
            <person name="Mendez-Lago M."/>
            <person name="Minx P."/>
            <person name="Mollenhauer M.U."/>
            <person name="Montooth K."/>
            <person name="Mount S.M."/>
            <person name="Mu X."/>
            <person name="Myers E."/>
            <person name="Negre B."/>
            <person name="Newfeld S."/>
            <person name="Nielsen R."/>
            <person name="Noor M.A."/>
            <person name="O'Grady P."/>
            <person name="Pachter L."/>
            <person name="Papaceit M."/>
            <person name="Parisi M.J."/>
            <person name="Parisi M."/>
            <person name="Parts L."/>
            <person name="Pedersen J.S."/>
            <person name="Pesole G."/>
            <person name="Phillippy A.M."/>
            <person name="Ponting C.P."/>
            <person name="Pop M."/>
            <person name="Porcelli D."/>
            <person name="Powell J.R."/>
            <person name="Prohaska S."/>
            <person name="Pruitt K."/>
            <person name="Puig M."/>
            <person name="Quesneville H."/>
            <person name="Ram K.R."/>
            <person name="Rand D."/>
            <person name="Rasmussen M.D."/>
            <person name="Reed L.K."/>
            <person name="Reenan R."/>
            <person name="Reily A."/>
            <person name="Remington K.A."/>
            <person name="Rieger T.T."/>
            <person name="Ritchie M.G."/>
            <person name="Robin C."/>
            <person name="Rogers Y.H."/>
            <person name="Rohde C."/>
            <person name="Rozas J."/>
            <person name="Rubenfield M.J."/>
            <person name="Ruiz A."/>
            <person name="Russo S."/>
            <person name="Salzberg S.L."/>
            <person name="Sanchez-Gracia A."/>
            <person name="Saranga D.J."/>
            <person name="Sato H."/>
            <person name="Schaeffer S.W."/>
            <person name="Schatz M.C."/>
            <person name="Schlenke T."/>
            <person name="Schwartz R."/>
            <person name="Segarra C."/>
            <person name="Singh R.S."/>
            <person name="Sirot L."/>
            <person name="Sirota M."/>
            <person name="Sisneros N.B."/>
            <person name="Smith C.D."/>
            <person name="Smith T.F."/>
            <person name="Spieth J."/>
            <person name="Stage D.E."/>
            <person name="Stark A."/>
            <person name="Stephan W."/>
            <person name="Strausberg R.L."/>
            <person name="Strempel S."/>
            <person name="Sturgill D."/>
            <person name="Sutton G."/>
            <person name="Sutton G.G."/>
            <person name="Tao W."/>
            <person name="Teichmann S."/>
            <person name="Tobari Y.N."/>
            <person name="Tomimura Y."/>
            <person name="Tsolas J.M."/>
            <person name="Valente V.L."/>
            <person name="Venter E."/>
            <person name="Venter J.C."/>
            <person name="Vicario S."/>
            <person name="Vieira F.G."/>
            <person name="Vilella A.J."/>
            <person name="Villasante A."/>
            <person name="Walenz B."/>
            <person name="Wang J."/>
            <person name="Wasserman M."/>
            <person name="Watts T."/>
            <person name="Wilson D."/>
            <person name="Wilson R.K."/>
            <person name="Wing R.A."/>
            <person name="Wolfner M.F."/>
            <person name="Wong A."/>
            <person name="Wong G.K."/>
            <person name="Wu C.I."/>
            <person name="Wu G."/>
            <person name="Yamamoto D."/>
            <person name="Yang H.P."/>
            <person name="Yang S.P."/>
            <person name="Yorke J.A."/>
            <person name="Yoshida K."/>
            <person name="Zdobnov E."/>
            <person name="Zhang P."/>
            <person name="Zhang Y."/>
            <person name="Zimin A.V."/>
            <person name="Baldwin J."/>
            <person name="Abdouelleil A."/>
            <person name="Abdulkadir J."/>
            <person name="Abebe A."/>
            <person name="Abera B."/>
            <person name="Abreu J."/>
            <person name="Acer S.C."/>
            <person name="Aftuck L."/>
            <person name="Alexander A."/>
            <person name="An P."/>
            <person name="Anderson E."/>
            <person name="Anderson S."/>
            <person name="Arachi H."/>
            <person name="Azer M."/>
            <person name="Bachantsang P."/>
            <person name="Barry A."/>
            <person name="Bayul T."/>
            <person name="Berlin A."/>
            <person name="Bessette D."/>
            <person name="Bloom T."/>
            <person name="Blye J."/>
            <person name="Boguslavskiy L."/>
            <person name="Bonnet C."/>
            <person name="Boukhgalter B."/>
            <person name="Bourzgui I."/>
            <person name="Brown A."/>
            <person name="Cahill P."/>
            <person name="Channer S."/>
            <person name="Cheshatsang Y."/>
            <person name="Chuda L."/>
            <person name="Citroen M."/>
            <person name="Collymore A."/>
            <person name="Cooke P."/>
            <person name="Costello M."/>
            <person name="D'Aco K."/>
            <person name="Daza R."/>
            <person name="De Haan G."/>
            <person name="DeGray S."/>
            <person name="DeMaso C."/>
            <person name="Dhargay N."/>
            <person name="Dooley K."/>
            <person name="Dooley E."/>
            <person name="Doricent M."/>
            <person name="Dorje P."/>
            <person name="Dorjee K."/>
            <person name="Dupes A."/>
            <person name="Elong R."/>
            <person name="Falk J."/>
            <person name="Farina A."/>
            <person name="Faro S."/>
            <person name="Ferguson D."/>
            <person name="Fisher S."/>
            <person name="Foley C.D."/>
            <person name="Franke A."/>
            <person name="Friedrich D."/>
            <person name="Gadbois L."/>
            <person name="Gearin G."/>
            <person name="Gearin C.R."/>
            <person name="Giannoukos G."/>
            <person name="Goode T."/>
            <person name="Graham J."/>
            <person name="Grandbois E."/>
            <person name="Grewal S."/>
            <person name="Gyaltsen K."/>
            <person name="Hafez N."/>
            <person name="Hagos B."/>
            <person name="Hall J."/>
            <person name="Henson C."/>
            <person name="Hollinger A."/>
            <person name="Honan T."/>
            <person name="Huard M.D."/>
            <person name="Hughes L."/>
            <person name="Hurhula B."/>
            <person name="Husby M.E."/>
            <person name="Kamat A."/>
            <person name="Kanga B."/>
            <person name="Kashin S."/>
            <person name="Khazanovich D."/>
            <person name="Kisner P."/>
            <person name="Lance K."/>
            <person name="Lara M."/>
            <person name="Lee W."/>
            <person name="Lennon N."/>
            <person name="Letendre F."/>
            <person name="LeVine R."/>
            <person name="Lipovsky A."/>
            <person name="Liu X."/>
            <person name="Liu J."/>
            <person name="Liu S."/>
            <person name="Lokyitsang T."/>
            <person name="Lokyitsang Y."/>
            <person name="Lubonja R."/>
            <person name="Lui A."/>
            <person name="MacDonald P."/>
            <person name="Magnisalis V."/>
            <person name="Maru K."/>
            <person name="Matthews C."/>
            <person name="McCusker W."/>
            <person name="McDonough S."/>
            <person name="Mehta T."/>
            <person name="Meldrim J."/>
            <person name="Meneus L."/>
            <person name="Mihai O."/>
            <person name="Mihalev A."/>
            <person name="Mihova T."/>
            <person name="Mittelman R."/>
            <person name="Mlenga V."/>
            <person name="Montmayeur A."/>
            <person name="Mulrain L."/>
            <person name="Navidi A."/>
            <person name="Naylor J."/>
            <person name="Negash T."/>
            <person name="Nguyen T."/>
            <person name="Nguyen N."/>
            <person name="Nicol R."/>
            <person name="Norbu C."/>
            <person name="Norbu N."/>
            <person name="Novod N."/>
            <person name="O'Neill B."/>
            <person name="Osman S."/>
            <person name="Markiewicz E."/>
            <person name="Oyono O.L."/>
            <person name="Patti C."/>
            <person name="Phunkhang P."/>
            <person name="Pierre F."/>
            <person name="Priest M."/>
            <person name="Raghuraman S."/>
            <person name="Rege F."/>
            <person name="Reyes R."/>
            <person name="Rise C."/>
            <person name="Rogov P."/>
            <person name="Ross K."/>
            <person name="Ryan E."/>
            <person name="Settipalli S."/>
            <person name="Shea T."/>
            <person name="Sherpa N."/>
            <person name="Shi L."/>
            <person name="Shih D."/>
            <person name="Sparrow T."/>
            <person name="Spaulding J."/>
            <person name="Stalker J."/>
            <person name="Stange-Thomann N."/>
            <person name="Stavropoulos S."/>
            <person name="Stone C."/>
            <person name="Strader C."/>
            <person name="Tesfaye S."/>
            <person name="Thomson T."/>
            <person name="Thoulutsang Y."/>
            <person name="Thoulutsang D."/>
            <person name="Topham K."/>
            <person name="Topping I."/>
            <person name="Tsamla T."/>
            <person name="Vassiliev H."/>
            <person name="Vo A."/>
            <person name="Wangchuk T."/>
            <person name="Wangdi T."/>
            <person name="Weiand M."/>
            <person name="Wilkinson J."/>
            <person name="Wilson A."/>
            <person name="Yadav S."/>
            <person name="Young G."/>
            <person name="Yu Q."/>
            <person name="Zembek L."/>
            <person name="Zhong D."/>
            <person name="Zimmer A."/>
            <person name="Zwirko Z."/>
            <person name="Jaffe D.B."/>
            <person name="Alvarez P."/>
            <person name="Brockman W."/>
            <person name="Butler J."/>
            <person name="Chin C."/>
            <person name="Gnerre S."/>
            <person name="Grabherr M."/>
            <person name="Kleber M."/>
            <person name="Mauceli E."/>
            <person name="MacCallum I."/>
        </authorList>
    </citation>
    <scope>NUCLEOTIDE SEQUENCE [LARGE SCALE GENOMIC DNA]</scope>
    <source>
        <strain evidence="16 17">TSC#14021-0224.01</strain>
    </source>
</reference>
<dbReference type="GO" id="GO:0001228">
    <property type="term" value="F:DNA-binding transcription activator activity, RNA polymerase II-specific"/>
    <property type="evidence" value="ECO:0007669"/>
    <property type="project" value="EnsemblMetazoa"/>
</dbReference>
<evidence type="ECO:0000313" key="16">
    <source>
        <dbReference type="EMBL" id="KQS21528.1"/>
    </source>
</evidence>
<dbReference type="GO" id="GO:0060070">
    <property type="term" value="P:canonical Wnt signaling pathway"/>
    <property type="evidence" value="ECO:0007669"/>
    <property type="project" value="EnsemblMetazoa"/>
</dbReference>
<dbReference type="PROSITE" id="PS50118">
    <property type="entry name" value="HMG_BOX_2"/>
    <property type="match status" value="1"/>
</dbReference>
<comment type="subunit">
    <text evidence="11">Binds to the beta-catenin homolog arm or to gro.</text>
</comment>
<feature type="region of interest" description="Disordered" evidence="14">
    <location>
        <begin position="966"/>
        <end position="991"/>
    </location>
</feature>
<comment type="subcellular location">
    <subcellularLocation>
        <location evidence="1">Nucleus</location>
    </subcellularLocation>
</comment>
<keyword evidence="5" id="KW-0805">Transcription regulation</keyword>
<feature type="compositionally biased region" description="Polar residues" evidence="14">
    <location>
        <begin position="981"/>
        <end position="991"/>
    </location>
</feature>
<evidence type="ECO:0000259" key="15">
    <source>
        <dbReference type="PROSITE" id="PS50118"/>
    </source>
</evidence>
<dbReference type="PANTHER" id="PTHR10373:SF38">
    <property type="entry name" value="PROTEIN PANGOLIN, ISOFORM J"/>
    <property type="match status" value="1"/>
</dbReference>
<evidence type="ECO:0000313" key="17">
    <source>
        <dbReference type="Proteomes" id="UP000008711"/>
    </source>
</evidence>
<keyword evidence="4" id="KW-0217">Developmental protein</keyword>
<dbReference type="GO" id="GO:0072091">
    <property type="term" value="P:regulation of stem cell proliferation"/>
    <property type="evidence" value="ECO:0007669"/>
    <property type="project" value="EnsemblMetazoa"/>
</dbReference>
<keyword evidence="8" id="KW-0804">Transcription</keyword>
<comment type="similarity">
    <text evidence="2">Belongs to the TCF/LEF family.</text>
</comment>
<dbReference type="SMART" id="SM00398">
    <property type="entry name" value="HMG"/>
    <property type="match status" value="1"/>
</dbReference>
<dbReference type="GO" id="GO:0007367">
    <property type="term" value="P:segment polarity determination"/>
    <property type="evidence" value="ECO:0007669"/>
    <property type="project" value="UniProtKB-KW"/>
</dbReference>
<dbReference type="GO" id="GO:0035277">
    <property type="term" value="P:spiracle morphogenesis, open tracheal system"/>
    <property type="evidence" value="ECO:0007669"/>
    <property type="project" value="EnsemblMetazoa"/>
</dbReference>
<sequence length="1197" mass="132741">MPHCETSNGEWTLNSNELNNYQQNRRNEELQRKKSQSKANKKSSINLKTGQGTVSGFNDQYTQITDNIIEQNNCNDLENIFIVPSSSSGGMESSLSELLLIPPKKISHPWQTAEEKESWQNDSFRQRNEMFSCIYTNSMLNQQQCPQQQLLATQLLYARLLRSQLAEQESQSNKSKMVHYSGSKKTMLRQNELLSTPSSQDNNNNIKLINDIENSLSCVDPHLFDLSNVHQSQRAEHKNKQEDKNCYSPNLKSNKEAIDGYDLQHTFDFIREQKNVFIDIIKKLENLSEISGKFRKRLSVRQGHIDVNYGSDSALEESVGRQIDGNRKSIESLLEEVKRLYNQWSSAELYYVRSLQRLGLTSEDGGEYTHTPTHTIMALAAIALSNESGISLEKTSTVHSKLLDVDSESDLFLTSAKPKTLVEIEDIILQLASSLNMPQSNAASTTPGAYSDSVKSDCEESDSAPTCIWHSTSRTFRRKNEVEPCSTAAEIILEYASLSSTSNCDTSRLLTSASNITDVTENYNVTTQLPIMFNYNRESSAVSIITDPSIFPEFSTAPSPPSTSSNSGCSTGIFGMSQNRRKQRLAKRIETLTTNSFKSDAIRGHGDKESTNQLKILPSITASTTENVSHLITKTLSSPNVSLRAQEHSITNFFKERISALQANTGSMKSEIFPMLDAPYDLSVGSKTKHMNLETKNPSNTQSNDSKDTSNDKKKPHIKKPLNAFMLYMKEMRAKVVAECTLKESAAINQILGRRWHELSREEQSKYYEKARQERQLHMELYPGWSARDNYGYVSKKKKRKKDRSTTDSGGNNMKKCRARFGLDQQNQWCKPCRRKKKCIRYMEALNDNGPAEDGSGFDEHGSQLSDDDEDDYDDDKLGGSCGSADETNKLEDDDSESLNQSMPSPGCLSGLSSLQSPSTTMSLASPLNMNANSTTSVVFPATSNALLIVSADQPTAQQRSTLVSIAGSSSGSTSSMSTTPNRSSTLSPVTCTTGPCLGSSQERAMMLGNRFSHLGMGISPPVVSTSSSKSEPFFMPHPTICNNPIFSLPSIGNCSLNNSPMANTSRNPIGANPRDINNPLNINQLTKRREYQNIDMIEASESKTIVAHAATSIIQHVAVHGYHANHSLLNSSLSQHFHHQLNNRTEKPNRSEQTMLSVNSHSVNSSECHKESDSQAIASSKTPNAASNDNGVISVS</sequence>
<keyword evidence="6 13" id="KW-0238">DNA-binding</keyword>
<feature type="region of interest" description="Disordered" evidence="14">
    <location>
        <begin position="849"/>
        <end position="922"/>
    </location>
</feature>
<dbReference type="GO" id="GO:0001222">
    <property type="term" value="F:transcription corepressor binding"/>
    <property type="evidence" value="ECO:0007669"/>
    <property type="project" value="EnsemblMetazoa"/>
</dbReference>
<evidence type="ECO:0000256" key="3">
    <source>
        <dbReference type="ARBA" id="ARBA00022687"/>
    </source>
</evidence>
<proteinExistence type="inferred from homology"/>
<dbReference type="GO" id="GO:0048546">
    <property type="term" value="P:digestive tract morphogenesis"/>
    <property type="evidence" value="ECO:0007669"/>
    <property type="project" value="EnsemblMetazoa"/>
</dbReference>
<dbReference type="EMBL" id="CH954184">
    <property type="protein sequence ID" value="KQS21528.1"/>
    <property type="molecule type" value="Genomic_DNA"/>
</dbReference>
<dbReference type="GO" id="GO:1990907">
    <property type="term" value="C:beta-catenin-TCF complex"/>
    <property type="evidence" value="ECO:0007669"/>
    <property type="project" value="EnsemblMetazoa"/>
</dbReference>
<dbReference type="CDD" id="cd21996">
    <property type="entry name" value="HMG-box_TCF7-like"/>
    <property type="match status" value="1"/>
</dbReference>
<keyword evidence="3" id="KW-0879">Wnt signaling pathway</keyword>
<dbReference type="InterPro" id="IPR009071">
    <property type="entry name" value="HMG_box_dom"/>
</dbReference>
<evidence type="ECO:0000256" key="14">
    <source>
        <dbReference type="SAM" id="MobiDB-lite"/>
    </source>
</evidence>
<gene>
    <name evidence="16" type="primary">Dere\GG16376</name>
    <name evidence="16" type="synonym">dere_GLEANR_16484</name>
    <name evidence="16" type="synonym">GG16376</name>
    <name evidence="16" type="ORF">Dere_GG16376</name>
</gene>
<comment type="function">
    <text evidence="10">Segment polarity protein. Functions together with arm to transduce the Wingless (Wg) signal in embryos and in developing adult tissues. Acts as a transcriptional activator, but in the absence of arm, it binds to gro and acts as a transcriptional repressor of wg-responsive genes.</text>
</comment>
<name>A0A0Q5SI13_DROER</name>
<dbReference type="Pfam" id="PF00505">
    <property type="entry name" value="HMG_box"/>
    <property type="match status" value="1"/>
</dbReference>
<dbReference type="GO" id="GO:0010628">
    <property type="term" value="P:positive regulation of gene expression"/>
    <property type="evidence" value="ECO:0007669"/>
    <property type="project" value="EnsemblMetazoa"/>
</dbReference>
<dbReference type="GO" id="GO:0035293">
    <property type="term" value="P:chitin-based larval cuticle pattern formation"/>
    <property type="evidence" value="ECO:0007669"/>
    <property type="project" value="EnsemblMetazoa"/>
</dbReference>
<evidence type="ECO:0000256" key="2">
    <source>
        <dbReference type="ARBA" id="ARBA00006569"/>
    </source>
</evidence>
<evidence type="ECO:0000256" key="11">
    <source>
        <dbReference type="ARBA" id="ARBA00061799"/>
    </source>
</evidence>
<evidence type="ECO:0000256" key="9">
    <source>
        <dbReference type="ARBA" id="ARBA00023242"/>
    </source>
</evidence>